<protein>
    <submittedName>
        <fullName evidence="1">Uncharacterized protein</fullName>
    </submittedName>
</protein>
<dbReference type="HOGENOM" id="CLU_1752089_0_0_1"/>
<evidence type="ECO:0000313" key="2">
    <source>
        <dbReference type="Proteomes" id="UP000007266"/>
    </source>
</evidence>
<gene>
    <name evidence="1" type="primary">AUGUSTUS-3.0.2_02342</name>
    <name evidence="1" type="ORF">TcasGA2_TC002342</name>
</gene>
<proteinExistence type="predicted"/>
<reference evidence="1 2" key="1">
    <citation type="journal article" date="2008" name="Nature">
        <title>The genome of the model beetle and pest Tribolium castaneum.</title>
        <authorList>
            <consortium name="Tribolium Genome Sequencing Consortium"/>
            <person name="Richards S."/>
            <person name="Gibbs R.A."/>
            <person name="Weinstock G.M."/>
            <person name="Brown S.J."/>
            <person name="Denell R."/>
            <person name="Beeman R.W."/>
            <person name="Gibbs R."/>
            <person name="Beeman R.W."/>
            <person name="Brown S.J."/>
            <person name="Bucher G."/>
            <person name="Friedrich M."/>
            <person name="Grimmelikhuijzen C.J."/>
            <person name="Klingler M."/>
            <person name="Lorenzen M."/>
            <person name="Richards S."/>
            <person name="Roth S."/>
            <person name="Schroder R."/>
            <person name="Tautz D."/>
            <person name="Zdobnov E.M."/>
            <person name="Muzny D."/>
            <person name="Gibbs R.A."/>
            <person name="Weinstock G.M."/>
            <person name="Attaway T."/>
            <person name="Bell S."/>
            <person name="Buhay C.J."/>
            <person name="Chandrabose M.N."/>
            <person name="Chavez D."/>
            <person name="Clerk-Blankenburg K.P."/>
            <person name="Cree A."/>
            <person name="Dao M."/>
            <person name="Davis C."/>
            <person name="Chacko J."/>
            <person name="Dinh H."/>
            <person name="Dugan-Rocha S."/>
            <person name="Fowler G."/>
            <person name="Garner T.T."/>
            <person name="Garnes J."/>
            <person name="Gnirke A."/>
            <person name="Hawes A."/>
            <person name="Hernandez J."/>
            <person name="Hines S."/>
            <person name="Holder M."/>
            <person name="Hume J."/>
            <person name="Jhangiani S.N."/>
            <person name="Joshi V."/>
            <person name="Khan Z.M."/>
            <person name="Jackson L."/>
            <person name="Kovar C."/>
            <person name="Kowis A."/>
            <person name="Lee S."/>
            <person name="Lewis L.R."/>
            <person name="Margolis J."/>
            <person name="Morgan M."/>
            <person name="Nazareth L.V."/>
            <person name="Nguyen N."/>
            <person name="Okwuonu G."/>
            <person name="Parker D."/>
            <person name="Richards S."/>
            <person name="Ruiz S.J."/>
            <person name="Santibanez J."/>
            <person name="Savard J."/>
            <person name="Scherer S.E."/>
            <person name="Schneider B."/>
            <person name="Sodergren E."/>
            <person name="Tautz D."/>
            <person name="Vattahil S."/>
            <person name="Villasana D."/>
            <person name="White C.S."/>
            <person name="Wright R."/>
            <person name="Park Y."/>
            <person name="Beeman R.W."/>
            <person name="Lord J."/>
            <person name="Oppert B."/>
            <person name="Lorenzen M."/>
            <person name="Brown S."/>
            <person name="Wang L."/>
            <person name="Savard J."/>
            <person name="Tautz D."/>
            <person name="Richards S."/>
            <person name="Weinstock G."/>
            <person name="Gibbs R.A."/>
            <person name="Liu Y."/>
            <person name="Worley K."/>
            <person name="Weinstock G."/>
            <person name="Elsik C.G."/>
            <person name="Reese J.T."/>
            <person name="Elhaik E."/>
            <person name="Landan G."/>
            <person name="Graur D."/>
            <person name="Arensburger P."/>
            <person name="Atkinson P."/>
            <person name="Beeman R.W."/>
            <person name="Beidler J."/>
            <person name="Brown S.J."/>
            <person name="Demuth J.P."/>
            <person name="Drury D.W."/>
            <person name="Du Y.Z."/>
            <person name="Fujiwara H."/>
            <person name="Lorenzen M."/>
            <person name="Maselli V."/>
            <person name="Osanai M."/>
            <person name="Park Y."/>
            <person name="Robertson H.M."/>
            <person name="Tu Z."/>
            <person name="Wang J.J."/>
            <person name="Wang S."/>
            <person name="Richards S."/>
            <person name="Song H."/>
            <person name="Zhang L."/>
            <person name="Sodergren E."/>
            <person name="Werner D."/>
            <person name="Stanke M."/>
            <person name="Morgenstern B."/>
            <person name="Solovyev V."/>
            <person name="Kosarev P."/>
            <person name="Brown G."/>
            <person name="Chen H.C."/>
            <person name="Ermolaeva O."/>
            <person name="Hlavina W."/>
            <person name="Kapustin Y."/>
            <person name="Kiryutin B."/>
            <person name="Kitts P."/>
            <person name="Maglott D."/>
            <person name="Pruitt K."/>
            <person name="Sapojnikov V."/>
            <person name="Souvorov A."/>
            <person name="Mackey A.J."/>
            <person name="Waterhouse R.M."/>
            <person name="Wyder S."/>
            <person name="Zdobnov E.M."/>
            <person name="Zdobnov E.M."/>
            <person name="Wyder S."/>
            <person name="Kriventseva E.V."/>
            <person name="Kadowaki T."/>
            <person name="Bork P."/>
            <person name="Aranda M."/>
            <person name="Bao R."/>
            <person name="Beermann A."/>
            <person name="Berns N."/>
            <person name="Bolognesi R."/>
            <person name="Bonneton F."/>
            <person name="Bopp D."/>
            <person name="Brown S.J."/>
            <person name="Bucher G."/>
            <person name="Butts T."/>
            <person name="Chaumot A."/>
            <person name="Denell R.E."/>
            <person name="Ferrier D.E."/>
            <person name="Friedrich M."/>
            <person name="Gordon C.M."/>
            <person name="Jindra M."/>
            <person name="Klingler M."/>
            <person name="Lan Q."/>
            <person name="Lattorff H.M."/>
            <person name="Laudet V."/>
            <person name="von Levetsow C."/>
            <person name="Liu Z."/>
            <person name="Lutz R."/>
            <person name="Lynch J.A."/>
            <person name="da Fonseca R.N."/>
            <person name="Posnien N."/>
            <person name="Reuter R."/>
            <person name="Roth S."/>
            <person name="Savard J."/>
            <person name="Schinko J.B."/>
            <person name="Schmitt C."/>
            <person name="Schoppmeier M."/>
            <person name="Schroder R."/>
            <person name="Shippy T.D."/>
            <person name="Simonnet F."/>
            <person name="Marques-Souza H."/>
            <person name="Tautz D."/>
            <person name="Tomoyasu Y."/>
            <person name="Trauner J."/>
            <person name="Van der Zee M."/>
            <person name="Vervoort M."/>
            <person name="Wittkopp N."/>
            <person name="Wimmer E.A."/>
            <person name="Yang X."/>
            <person name="Jones A.K."/>
            <person name="Sattelle D.B."/>
            <person name="Ebert P.R."/>
            <person name="Nelson D."/>
            <person name="Scott J.G."/>
            <person name="Beeman R.W."/>
            <person name="Muthukrishnan S."/>
            <person name="Kramer K.J."/>
            <person name="Arakane Y."/>
            <person name="Beeman R.W."/>
            <person name="Zhu Q."/>
            <person name="Hogenkamp D."/>
            <person name="Dixit R."/>
            <person name="Oppert B."/>
            <person name="Jiang H."/>
            <person name="Zou Z."/>
            <person name="Marshall J."/>
            <person name="Elpidina E."/>
            <person name="Vinokurov K."/>
            <person name="Oppert C."/>
            <person name="Zou Z."/>
            <person name="Evans J."/>
            <person name="Lu Z."/>
            <person name="Zhao P."/>
            <person name="Sumathipala N."/>
            <person name="Altincicek B."/>
            <person name="Vilcinskas A."/>
            <person name="Williams M."/>
            <person name="Hultmark D."/>
            <person name="Hetru C."/>
            <person name="Jiang H."/>
            <person name="Grimmelikhuijzen C.J."/>
            <person name="Hauser F."/>
            <person name="Cazzamali G."/>
            <person name="Williamson M."/>
            <person name="Park Y."/>
            <person name="Li B."/>
            <person name="Tanaka Y."/>
            <person name="Predel R."/>
            <person name="Neupert S."/>
            <person name="Schachtner J."/>
            <person name="Verleyen P."/>
            <person name="Raible F."/>
            <person name="Bork P."/>
            <person name="Friedrich M."/>
            <person name="Walden K.K."/>
            <person name="Robertson H.M."/>
            <person name="Angeli S."/>
            <person name="Foret S."/>
            <person name="Bucher G."/>
            <person name="Schuetz S."/>
            <person name="Maleszka R."/>
            <person name="Wimmer E.A."/>
            <person name="Beeman R.W."/>
            <person name="Lorenzen M."/>
            <person name="Tomoyasu Y."/>
            <person name="Miller S.C."/>
            <person name="Grossmann D."/>
            <person name="Bucher G."/>
        </authorList>
    </citation>
    <scope>NUCLEOTIDE SEQUENCE [LARGE SCALE GENOMIC DNA]</scope>
    <source>
        <strain evidence="1 2">Georgia GA2</strain>
    </source>
</reference>
<accession>D7EJG3</accession>
<dbReference type="InParanoid" id="D7EJG3"/>
<reference evidence="1 2" key="2">
    <citation type="journal article" date="2010" name="Nucleic Acids Res.">
        <title>BeetleBase in 2010: revisions to provide comprehensive genomic information for Tribolium castaneum.</title>
        <authorList>
            <person name="Kim H.S."/>
            <person name="Murphy T."/>
            <person name="Xia J."/>
            <person name="Caragea D."/>
            <person name="Park Y."/>
            <person name="Beeman R.W."/>
            <person name="Lorenzen M.D."/>
            <person name="Butcher S."/>
            <person name="Manak J.R."/>
            <person name="Brown S.J."/>
        </authorList>
    </citation>
    <scope>NUCLEOTIDE SEQUENCE [LARGE SCALE GENOMIC DNA]</scope>
    <source>
        <strain evidence="1 2">Georgia GA2</strain>
    </source>
</reference>
<evidence type="ECO:0000313" key="1">
    <source>
        <dbReference type="EMBL" id="EFA12708.1"/>
    </source>
</evidence>
<dbReference type="AlphaFoldDB" id="D7EJG3"/>
<organism evidence="1 2">
    <name type="scientific">Tribolium castaneum</name>
    <name type="common">Red flour beetle</name>
    <dbReference type="NCBI Taxonomy" id="7070"/>
    <lineage>
        <taxon>Eukaryota</taxon>
        <taxon>Metazoa</taxon>
        <taxon>Ecdysozoa</taxon>
        <taxon>Arthropoda</taxon>
        <taxon>Hexapoda</taxon>
        <taxon>Insecta</taxon>
        <taxon>Pterygota</taxon>
        <taxon>Neoptera</taxon>
        <taxon>Endopterygota</taxon>
        <taxon>Coleoptera</taxon>
        <taxon>Polyphaga</taxon>
        <taxon>Cucujiformia</taxon>
        <taxon>Tenebrionidae</taxon>
        <taxon>Tenebrionidae incertae sedis</taxon>
        <taxon>Tribolium</taxon>
    </lineage>
</organism>
<name>D7EJG3_TRICA</name>
<keyword evidence="2" id="KW-1185">Reference proteome</keyword>
<sequence length="149" mass="16506">MRRHHSDPISPSAPSFHQIECVLVLKSYLRSPSMCSVTGLTSSNRCFDLASELKSKETGRNGSSKTTSFRFFSSSTKSGTFQSGNLPTRYLGGFFHDGNLSDDTLDGLKNFNEEYFGMNGGPSSSRWKWMGEGANGGLKKLHIYYINKV</sequence>
<dbReference type="Proteomes" id="UP000007266">
    <property type="component" value="Unassembled WGS sequence"/>
</dbReference>
<dbReference type="EMBL" id="KQ973453">
    <property type="protein sequence ID" value="EFA12708.1"/>
    <property type="molecule type" value="Genomic_DNA"/>
</dbReference>